<protein>
    <submittedName>
        <fullName evidence="1">Spore coat protein CotH</fullName>
    </submittedName>
</protein>
<keyword evidence="2" id="KW-1185">Reference proteome</keyword>
<sequence>MRCWSAITESTSHREGGVLMIENRYINRIIIGLVAAALVFTGIFVWNPDLIKIQAQTAAPEYARLLFPEDEVITIDISADPDEWSEMLENALNEEYISCDITINGETYYSVGIRPKGNSSLQTIARDDTTDRYSFKIKMDEYVDGQTYHGLSKFVVNNMQADATYMKEYLSYDMMNYLGVSTPLYAFADLSLNGEAWGFYLAIEAVEDEFAQRNFGSDFGILYKPESVEMGGGQGQRPNGEQNQDGGQGQRPNGEQNQDGGQGQRPNGEQNQDGTQGQMGQDENQNEKQPSQNMMNNRQGEAGSAQEGEATATDEDADGGFRGGRPEGGFGGGQGGVFGGGPGGGFGGGSGGSSGGTDLVYTDDEIDSYSKIFDNAVSKVSDTDKQRVIKALKALSVGEDLEQYIDVDEVARYFAANTALVNLDSYVSSLKHNYYLYEKDGKLSILPWDFNLSFGAFQGGTADAVVNFPIDTPVSGISLEERPLLNILFENEEYTELYHSYLQNLVEGYFGSGHFEETINRLDALISDHVKNDVSAFYTYDQYQAAVDTLREFGKLRAESIKGQLEGTIPATSEGQSTDSSQLIDATGITMSTMGSQGGGGGGPGENQGGLSQGGPDENQSTPAEN</sequence>
<evidence type="ECO:0000313" key="2">
    <source>
        <dbReference type="Proteomes" id="UP000594014"/>
    </source>
</evidence>
<name>A0ACD1AEN3_9FIRM</name>
<gene>
    <name evidence="1" type="ORF">FRZ06_17140</name>
</gene>
<dbReference type="EMBL" id="CP042469">
    <property type="protein sequence ID" value="QOX64947.1"/>
    <property type="molecule type" value="Genomic_DNA"/>
</dbReference>
<organism evidence="1 2">
    <name type="scientific">Anoxybacterium hadale</name>
    <dbReference type="NCBI Taxonomy" id="3408580"/>
    <lineage>
        <taxon>Bacteria</taxon>
        <taxon>Bacillati</taxon>
        <taxon>Bacillota</taxon>
        <taxon>Clostridia</taxon>
        <taxon>Peptostreptococcales</taxon>
        <taxon>Anaerovoracaceae</taxon>
        <taxon>Anoxybacterium</taxon>
    </lineage>
</organism>
<accession>A0ACD1AEN3</accession>
<evidence type="ECO:0000313" key="1">
    <source>
        <dbReference type="EMBL" id="QOX64947.1"/>
    </source>
</evidence>
<dbReference type="Proteomes" id="UP000594014">
    <property type="component" value="Chromosome"/>
</dbReference>
<proteinExistence type="predicted"/>
<reference evidence="1" key="1">
    <citation type="submission" date="2019-08" db="EMBL/GenBank/DDBJ databases">
        <title>Genome sequence of Clostridiales bacterium MT110.</title>
        <authorList>
            <person name="Cao J."/>
        </authorList>
    </citation>
    <scope>NUCLEOTIDE SEQUENCE</scope>
    <source>
        <strain evidence="1">MT110</strain>
    </source>
</reference>